<reference evidence="3 4" key="1">
    <citation type="journal article" date="2014" name="Agronomy (Basel)">
        <title>A Draft Genome Sequence for Ensete ventricosum, the Drought-Tolerant Tree Against Hunger.</title>
        <authorList>
            <person name="Harrison J."/>
            <person name="Moore K.A."/>
            <person name="Paszkiewicz K."/>
            <person name="Jones T."/>
            <person name="Grant M."/>
            <person name="Ambacheew D."/>
            <person name="Muzemil S."/>
            <person name="Studholme D.J."/>
        </authorList>
    </citation>
    <scope>NUCLEOTIDE SEQUENCE [LARGE SCALE GENOMIC DNA]</scope>
</reference>
<accession>A0A426X440</accession>
<dbReference type="AlphaFoldDB" id="A0A426X440"/>
<comment type="caution">
    <text evidence="3">The sequence shown here is derived from an EMBL/GenBank/DDBJ whole genome shotgun (WGS) entry which is preliminary data.</text>
</comment>
<gene>
    <name evidence="3" type="ORF">B296_00052424</name>
</gene>
<feature type="compositionally biased region" description="Basic and acidic residues" evidence="1">
    <location>
        <begin position="7"/>
        <end position="16"/>
    </location>
</feature>
<name>A0A426X440_ENSVE</name>
<protein>
    <submittedName>
        <fullName evidence="3">Uncharacterized protein</fullName>
    </submittedName>
</protein>
<keyword evidence="2" id="KW-1133">Transmembrane helix</keyword>
<proteinExistence type="predicted"/>
<feature type="region of interest" description="Disordered" evidence="1">
    <location>
        <begin position="1"/>
        <end position="25"/>
    </location>
</feature>
<keyword evidence="2" id="KW-0472">Membrane</keyword>
<feature type="transmembrane region" description="Helical" evidence="2">
    <location>
        <begin position="125"/>
        <end position="145"/>
    </location>
</feature>
<feature type="transmembrane region" description="Helical" evidence="2">
    <location>
        <begin position="203"/>
        <end position="222"/>
    </location>
</feature>
<evidence type="ECO:0000313" key="4">
    <source>
        <dbReference type="Proteomes" id="UP000287651"/>
    </source>
</evidence>
<evidence type="ECO:0000256" key="2">
    <source>
        <dbReference type="SAM" id="Phobius"/>
    </source>
</evidence>
<dbReference type="EMBL" id="AMZH03027193">
    <property type="protein sequence ID" value="RRT34257.1"/>
    <property type="molecule type" value="Genomic_DNA"/>
</dbReference>
<organism evidence="3 4">
    <name type="scientific">Ensete ventricosum</name>
    <name type="common">Abyssinian banana</name>
    <name type="synonym">Musa ensete</name>
    <dbReference type="NCBI Taxonomy" id="4639"/>
    <lineage>
        <taxon>Eukaryota</taxon>
        <taxon>Viridiplantae</taxon>
        <taxon>Streptophyta</taxon>
        <taxon>Embryophyta</taxon>
        <taxon>Tracheophyta</taxon>
        <taxon>Spermatophyta</taxon>
        <taxon>Magnoliopsida</taxon>
        <taxon>Liliopsida</taxon>
        <taxon>Zingiberales</taxon>
        <taxon>Musaceae</taxon>
        <taxon>Ensete</taxon>
    </lineage>
</organism>
<evidence type="ECO:0000256" key="1">
    <source>
        <dbReference type="SAM" id="MobiDB-lite"/>
    </source>
</evidence>
<dbReference type="Proteomes" id="UP000287651">
    <property type="component" value="Unassembled WGS sequence"/>
</dbReference>
<evidence type="ECO:0000313" key="3">
    <source>
        <dbReference type="EMBL" id="RRT34257.1"/>
    </source>
</evidence>
<keyword evidence="2" id="KW-0812">Transmembrane</keyword>
<sequence>MKCGVPRIDERFKDGRQPNTYHPSHRTCGDAACQPLRATATGRPLELTPPYKKQSKAKQRAEERLEMDAREAFIIDAAAAAAAAAIDVNQEATKHLLQQTASAMIMLAANGILSAAFRAEEDLCYVLHHLVFCLVGLAASALLFLSFSAHKFPTAATRASAMAAAVVRLRRHPRRVFAFWLVLLRRDAASLCCSVWFMAAFVYVVNPCTLCYNGMVWCALFFSI</sequence>